<dbReference type="InterPro" id="IPR029061">
    <property type="entry name" value="THDP-binding"/>
</dbReference>
<dbReference type="Gene3D" id="3.40.50.920">
    <property type="match status" value="1"/>
</dbReference>
<gene>
    <name evidence="8" type="ORF">S01H4_12884</name>
</gene>
<protein>
    <recommendedName>
        <fullName evidence="9">Pyruvate:ferredoxin oxidoreductase core domain-containing protein</fullName>
    </recommendedName>
</protein>
<dbReference type="EMBL" id="BART01005615">
    <property type="protein sequence ID" value="GAG68240.1"/>
    <property type="molecule type" value="Genomic_DNA"/>
</dbReference>
<keyword evidence="4" id="KW-0408">Iron</keyword>
<proteinExistence type="predicted"/>
<feature type="non-terminal residue" evidence="8">
    <location>
        <position position="174"/>
    </location>
</feature>
<dbReference type="Pfam" id="PF01855">
    <property type="entry name" value="POR_N"/>
    <property type="match status" value="1"/>
</dbReference>
<dbReference type="Pfam" id="PF17147">
    <property type="entry name" value="PFOR_II"/>
    <property type="match status" value="1"/>
</dbReference>
<evidence type="ECO:0000256" key="4">
    <source>
        <dbReference type="ARBA" id="ARBA00023004"/>
    </source>
</evidence>
<dbReference type="SUPFAM" id="SSF52922">
    <property type="entry name" value="TK C-terminal domain-like"/>
    <property type="match status" value="1"/>
</dbReference>
<keyword evidence="2" id="KW-0479">Metal-binding</keyword>
<evidence type="ECO:0000256" key="2">
    <source>
        <dbReference type="ARBA" id="ARBA00022723"/>
    </source>
</evidence>
<evidence type="ECO:0000313" key="8">
    <source>
        <dbReference type="EMBL" id="GAG68240.1"/>
    </source>
</evidence>
<name>X0ZF17_9ZZZZ</name>
<keyword evidence="1" id="KW-0004">4Fe-4S</keyword>
<feature type="domain" description="Pyruvate flavodoxin/ferredoxin oxidoreductase pyrimidine binding" evidence="6">
    <location>
        <begin position="1"/>
        <end position="65"/>
    </location>
</feature>
<dbReference type="InterPro" id="IPR002880">
    <property type="entry name" value="Pyrv_Fd/Flavodoxin_OxRdtase_N"/>
</dbReference>
<evidence type="ECO:0000256" key="3">
    <source>
        <dbReference type="ARBA" id="ARBA00023002"/>
    </source>
</evidence>
<dbReference type="InterPro" id="IPR033412">
    <property type="entry name" value="PFOR_II"/>
</dbReference>
<dbReference type="GO" id="GO:0006979">
    <property type="term" value="P:response to oxidative stress"/>
    <property type="evidence" value="ECO:0007669"/>
    <property type="project" value="TreeGrafter"/>
</dbReference>
<dbReference type="InterPro" id="IPR050722">
    <property type="entry name" value="Pyruvate:ferred/Flavod_OxRd"/>
</dbReference>
<feature type="non-terminal residue" evidence="8">
    <location>
        <position position="1"/>
    </location>
</feature>
<keyword evidence="3" id="KW-0560">Oxidoreductase</keyword>
<accession>X0ZF17</accession>
<comment type="caution">
    <text evidence="8">The sequence shown here is derived from an EMBL/GenBank/DDBJ whole genome shotgun (WGS) entry which is preliminary data.</text>
</comment>
<evidence type="ECO:0000256" key="1">
    <source>
        <dbReference type="ARBA" id="ARBA00022485"/>
    </source>
</evidence>
<dbReference type="SUPFAM" id="SSF52518">
    <property type="entry name" value="Thiamin diphosphate-binding fold (THDP-binding)"/>
    <property type="match status" value="1"/>
</dbReference>
<sequence>IELIDEEVMKEMIEDKFVFEHRSRGLSPEHPSIRGTSQNPDVFFQARESVNPFYDKCPSITQKAMDKFAKLTGRKYQIFEYAGVPDAERVIVIMASGAETAEETAKFMAAQGEKVAVITVRLYRPFAVENFLKLLPKTLKSIAVLDRTKEPGADGEPLYKDVSAAVLESMKKGS</sequence>
<organism evidence="8">
    <name type="scientific">marine sediment metagenome</name>
    <dbReference type="NCBI Taxonomy" id="412755"/>
    <lineage>
        <taxon>unclassified sequences</taxon>
        <taxon>metagenomes</taxon>
        <taxon>ecological metagenomes</taxon>
    </lineage>
</organism>
<dbReference type="GO" id="GO:0046872">
    <property type="term" value="F:metal ion binding"/>
    <property type="evidence" value="ECO:0007669"/>
    <property type="project" value="UniProtKB-KW"/>
</dbReference>
<dbReference type="GO" id="GO:0016491">
    <property type="term" value="F:oxidoreductase activity"/>
    <property type="evidence" value="ECO:0007669"/>
    <property type="project" value="UniProtKB-KW"/>
</dbReference>
<evidence type="ECO:0008006" key="9">
    <source>
        <dbReference type="Google" id="ProtNLM"/>
    </source>
</evidence>
<feature type="domain" description="Pyruvate:ferredoxin oxidoreductase core" evidence="7">
    <location>
        <begin position="87"/>
        <end position="169"/>
    </location>
</feature>
<evidence type="ECO:0000256" key="5">
    <source>
        <dbReference type="ARBA" id="ARBA00023014"/>
    </source>
</evidence>
<evidence type="ECO:0000259" key="6">
    <source>
        <dbReference type="Pfam" id="PF01855"/>
    </source>
</evidence>
<evidence type="ECO:0000259" key="7">
    <source>
        <dbReference type="Pfam" id="PF17147"/>
    </source>
</evidence>
<dbReference type="Gene3D" id="3.40.50.970">
    <property type="match status" value="1"/>
</dbReference>
<dbReference type="AlphaFoldDB" id="X0ZF17"/>
<dbReference type="PANTHER" id="PTHR32154">
    <property type="entry name" value="PYRUVATE-FLAVODOXIN OXIDOREDUCTASE-RELATED"/>
    <property type="match status" value="1"/>
</dbReference>
<dbReference type="FunFam" id="3.40.50.920:FF:000007">
    <property type="entry name" value="Pyruvate:ferredoxin (Flavodoxin) oxidoreductase"/>
    <property type="match status" value="1"/>
</dbReference>
<dbReference type="GO" id="GO:0051539">
    <property type="term" value="F:4 iron, 4 sulfur cluster binding"/>
    <property type="evidence" value="ECO:0007669"/>
    <property type="project" value="UniProtKB-KW"/>
</dbReference>
<dbReference type="PANTHER" id="PTHR32154:SF0">
    <property type="entry name" value="PYRUVATE-FLAVODOXIN OXIDOREDUCTASE-RELATED"/>
    <property type="match status" value="1"/>
</dbReference>
<keyword evidence="5" id="KW-0411">Iron-sulfur</keyword>
<dbReference type="InterPro" id="IPR009014">
    <property type="entry name" value="Transketo_C/PFOR_II"/>
</dbReference>
<reference evidence="8" key="1">
    <citation type="journal article" date="2014" name="Front. Microbiol.">
        <title>High frequency of phylogenetically diverse reductive dehalogenase-homologous genes in deep subseafloor sedimentary metagenomes.</title>
        <authorList>
            <person name="Kawai M."/>
            <person name="Futagami T."/>
            <person name="Toyoda A."/>
            <person name="Takaki Y."/>
            <person name="Nishi S."/>
            <person name="Hori S."/>
            <person name="Arai W."/>
            <person name="Tsubouchi T."/>
            <person name="Morono Y."/>
            <person name="Uchiyama I."/>
            <person name="Ito T."/>
            <person name="Fujiyama A."/>
            <person name="Inagaki F."/>
            <person name="Takami H."/>
        </authorList>
    </citation>
    <scope>NUCLEOTIDE SEQUENCE</scope>
    <source>
        <strain evidence="8">Expedition CK06-06</strain>
    </source>
</reference>